<evidence type="ECO:0000313" key="7">
    <source>
        <dbReference type="EMBL" id="KGN36367.1"/>
    </source>
</evidence>
<dbReference type="InterPro" id="IPR050090">
    <property type="entry name" value="Tyrosine_recombinase_XerCD"/>
</dbReference>
<feature type="domain" description="Tyr recombinase" evidence="5">
    <location>
        <begin position="158"/>
        <end position="347"/>
    </location>
</feature>
<dbReference type="InterPro" id="IPR013762">
    <property type="entry name" value="Integrase-like_cat_sf"/>
</dbReference>
<dbReference type="InterPro" id="IPR044068">
    <property type="entry name" value="CB"/>
</dbReference>
<sequence>MRGETVRYRARVKSHGREVATRVFTRKGDAVAWEHDQRRSLRAGEWIDPRRARIPLARLESGWRESRQGLKRKSLEADLSAWRNHVEPKFGDTPLASITRAQIEQWVGSLIAGGVAPATARRYLATLRSVLAFAVADNRLTRNPAVGIRVSSTRGGRREGQFLTHAELDALADACRGTYGDVVLVLGLCGLRRGEPAGLKVADTIQVPGPGLRVQRTVLASSADGALYEDTPKTGRVRTVPLPQRAADVILNRAEGRTATDWIFAAPAGGPLSESNWKRSVAWAAATEAIGRPGLRVHGLRHTSASLWLASGADPKVVQRVLGHASAAMTMDLYGHLIDQNLLAAADRIGGTTGAQAPGRGMQKAPGRDL</sequence>
<accession>A0A0A0JJY1</accession>
<keyword evidence="8" id="KW-1185">Reference proteome</keyword>
<dbReference type="PANTHER" id="PTHR30349:SF64">
    <property type="entry name" value="PROPHAGE INTEGRASE INTD-RELATED"/>
    <property type="match status" value="1"/>
</dbReference>
<dbReference type="InterPro" id="IPR053876">
    <property type="entry name" value="Phage_int_M"/>
</dbReference>
<dbReference type="SUPFAM" id="SSF56349">
    <property type="entry name" value="DNA breaking-rejoining enzymes"/>
    <property type="match status" value="1"/>
</dbReference>
<dbReference type="RefSeq" id="WP_052113310.1">
    <property type="nucleotide sequence ID" value="NZ_AVPL01000117.1"/>
</dbReference>
<comment type="caution">
    <text evidence="7">The sequence shown here is derived from an EMBL/GenBank/DDBJ whole genome shotgun (WGS) entry which is preliminary data.</text>
</comment>
<dbReference type="CDD" id="cd01189">
    <property type="entry name" value="INT_ICEBs1_C_like"/>
    <property type="match status" value="1"/>
</dbReference>
<feature type="domain" description="Core-binding (CB)" evidence="6">
    <location>
        <begin position="54"/>
        <end position="135"/>
    </location>
</feature>
<dbReference type="GO" id="GO:0006310">
    <property type="term" value="P:DNA recombination"/>
    <property type="evidence" value="ECO:0007669"/>
    <property type="project" value="UniProtKB-KW"/>
</dbReference>
<dbReference type="PROSITE" id="PS51898">
    <property type="entry name" value="TYR_RECOMBINASE"/>
    <property type="match status" value="1"/>
</dbReference>
<dbReference type="STRING" id="1385519.N801_01935"/>
<dbReference type="GO" id="GO:0015074">
    <property type="term" value="P:DNA integration"/>
    <property type="evidence" value="ECO:0007669"/>
    <property type="project" value="InterPro"/>
</dbReference>
<dbReference type="eggNOG" id="COG4974">
    <property type="taxonomic scope" value="Bacteria"/>
</dbReference>
<keyword evidence="3" id="KW-0233">DNA recombination</keyword>
<name>A0A0A0JJY1_9MICO</name>
<dbReference type="InterPro" id="IPR002104">
    <property type="entry name" value="Integrase_catalytic"/>
</dbReference>
<evidence type="ECO:0008006" key="9">
    <source>
        <dbReference type="Google" id="ProtNLM"/>
    </source>
</evidence>
<evidence type="ECO:0000256" key="4">
    <source>
        <dbReference type="PROSITE-ProRule" id="PRU01248"/>
    </source>
</evidence>
<comment type="similarity">
    <text evidence="1">Belongs to the 'phage' integrase family.</text>
</comment>
<proteinExistence type="inferred from homology"/>
<dbReference type="PANTHER" id="PTHR30349">
    <property type="entry name" value="PHAGE INTEGRASE-RELATED"/>
    <property type="match status" value="1"/>
</dbReference>
<dbReference type="Gene3D" id="1.10.150.130">
    <property type="match status" value="1"/>
</dbReference>
<dbReference type="Gene3D" id="1.10.443.10">
    <property type="entry name" value="Intergrase catalytic core"/>
    <property type="match status" value="1"/>
</dbReference>
<evidence type="ECO:0000256" key="3">
    <source>
        <dbReference type="ARBA" id="ARBA00023172"/>
    </source>
</evidence>
<gene>
    <name evidence="7" type="ORF">N801_01935</name>
</gene>
<evidence type="ECO:0000256" key="2">
    <source>
        <dbReference type="ARBA" id="ARBA00023125"/>
    </source>
</evidence>
<dbReference type="AlphaFoldDB" id="A0A0A0JJY1"/>
<feature type="non-terminal residue" evidence="7">
    <location>
        <position position="370"/>
    </location>
</feature>
<organism evidence="7 8">
    <name type="scientific">Knoellia aerolata DSM 18566</name>
    <dbReference type="NCBI Taxonomy" id="1385519"/>
    <lineage>
        <taxon>Bacteria</taxon>
        <taxon>Bacillati</taxon>
        <taxon>Actinomycetota</taxon>
        <taxon>Actinomycetes</taxon>
        <taxon>Micrococcales</taxon>
        <taxon>Intrasporangiaceae</taxon>
        <taxon>Knoellia</taxon>
    </lineage>
</organism>
<dbReference type="OrthoDB" id="148546at2"/>
<evidence type="ECO:0000313" key="8">
    <source>
        <dbReference type="Proteomes" id="UP000030013"/>
    </source>
</evidence>
<protein>
    <recommendedName>
        <fullName evidence="9">Integrase</fullName>
    </recommendedName>
</protein>
<dbReference type="GO" id="GO:0003677">
    <property type="term" value="F:DNA binding"/>
    <property type="evidence" value="ECO:0007669"/>
    <property type="project" value="UniProtKB-UniRule"/>
</dbReference>
<dbReference type="Pfam" id="PF22022">
    <property type="entry name" value="Phage_int_M"/>
    <property type="match status" value="1"/>
</dbReference>
<evidence type="ECO:0000259" key="6">
    <source>
        <dbReference type="PROSITE" id="PS51900"/>
    </source>
</evidence>
<dbReference type="InterPro" id="IPR011010">
    <property type="entry name" value="DNA_brk_join_enz"/>
</dbReference>
<dbReference type="InterPro" id="IPR010998">
    <property type="entry name" value="Integrase_recombinase_N"/>
</dbReference>
<dbReference type="Proteomes" id="UP000030013">
    <property type="component" value="Unassembled WGS sequence"/>
</dbReference>
<evidence type="ECO:0000259" key="5">
    <source>
        <dbReference type="PROSITE" id="PS51898"/>
    </source>
</evidence>
<dbReference type="PROSITE" id="PS51900">
    <property type="entry name" value="CB"/>
    <property type="match status" value="1"/>
</dbReference>
<reference evidence="7 8" key="1">
    <citation type="submission" date="2013-08" db="EMBL/GenBank/DDBJ databases">
        <title>The genome sequence of Knoellia aerolata.</title>
        <authorList>
            <person name="Zhu W."/>
            <person name="Wang G."/>
        </authorList>
    </citation>
    <scope>NUCLEOTIDE SEQUENCE [LARGE SCALE GENOMIC DNA]</scope>
    <source>
        <strain evidence="7 8">DSM 18566</strain>
    </source>
</reference>
<evidence type="ECO:0000256" key="1">
    <source>
        <dbReference type="ARBA" id="ARBA00008857"/>
    </source>
</evidence>
<keyword evidence="2 4" id="KW-0238">DNA-binding</keyword>
<dbReference type="Pfam" id="PF00589">
    <property type="entry name" value="Phage_integrase"/>
    <property type="match status" value="1"/>
</dbReference>
<dbReference type="EMBL" id="AVPL01000117">
    <property type="protein sequence ID" value="KGN36367.1"/>
    <property type="molecule type" value="Genomic_DNA"/>
</dbReference>